<dbReference type="Gene3D" id="2.30.180.10">
    <property type="entry name" value="FAS1 domain"/>
    <property type="match status" value="1"/>
</dbReference>
<dbReference type="InterPro" id="IPR050904">
    <property type="entry name" value="Adhesion/Biosynth-related"/>
</dbReference>
<dbReference type="InterPro" id="IPR000782">
    <property type="entry name" value="FAS1_domain"/>
</dbReference>
<dbReference type="Pfam" id="PF02469">
    <property type="entry name" value="Fasciclin"/>
    <property type="match status" value="1"/>
</dbReference>
<proteinExistence type="predicted"/>
<feature type="domain" description="FAS1" evidence="4">
    <location>
        <begin position="605"/>
        <end position="738"/>
    </location>
</feature>
<dbReference type="PANTHER" id="PTHR10900:SF77">
    <property type="entry name" value="FI19380P1"/>
    <property type="match status" value="1"/>
</dbReference>
<evidence type="ECO:0000313" key="5">
    <source>
        <dbReference type="EMBL" id="QLQ81067.1"/>
    </source>
</evidence>
<feature type="transmembrane region" description="Helical" evidence="2">
    <location>
        <begin position="755"/>
        <end position="780"/>
    </location>
</feature>
<feature type="region of interest" description="Disordered" evidence="1">
    <location>
        <begin position="800"/>
        <end position="846"/>
    </location>
</feature>
<keyword evidence="3" id="KW-0732">Signal</keyword>
<sequence length="846" mass="95017">MKGLSYAIAGLLSCVATVQSFGEPCKDCDFTSVVDILSSSAMFSTFLRVIQRNGDIPTLNELQNFTLLAPVNTAFAGLSESESIADFDIYNYILEDRVLDTSEIVRGTSVIYEGVKFPLVLRRDESGPARINNAAIVESDLKPNFQNATVHGISELLPNPPNSQSLIHDINRESRKADIFDSFVQGFRGFEQITDNNTLLIPSDVNFFKCFNHIEINYILDPFDELSSLDGPMADAWNHDRQVFLQNLICHGIIGGQTAGRRITTNLNNQLVHVTNHNLGSSLSVNGSTPSNKANMIFNRGIAHSFSDMPFLPDAFQFTAEKYLHGMNSTDFVKELYFRKLQHIIQEKSLYENLTIFVPEFSSNEHQGFSKPNLLYHFVEDQLWLEEEFKDVNRIHSSTRTFPSAFCSSNKRLGGNCQRLRITKTESSYIINDKFKVLHAKPHVIGRTLIYTISEALQLPGEFLSSLNPFHHCSESLSLFQQVNLLNLPLNNKGYTILLPCFDSWHDYDLNFEYLRSNVTAIEHLSKSMILQTLIYSDTKTQTLEVMNMLDEKVSLSIHSADRSNQVDVELSDVAGTVKIERGLDTLFNQGVIHPLRSFYVPKEINISLKDLIETSGANYFLELLENLEDFTSMINESKPFSVLVPMSVGTGSITDRSTNLEDFLRLHLVNGSSTYSLLKCDGQISTLFGEPLICRQSSTGDYWLKLQNGDDHEVHILRRGCSSSGNKSCVFLIDRPISIRWLNRDKKRLRLPGIAIGAGVLVGSVSMLAVFLCILLVLFGKSAKRPVLRASLDEEHDNQEARSLLANNDSSRAIPNPRQEQNRRFETTYSSNASVPAIDVANSPR</sequence>
<accession>A0A7H9HWC4</accession>
<dbReference type="EMBL" id="CP059271">
    <property type="protein sequence ID" value="QLQ81067.1"/>
    <property type="molecule type" value="Genomic_DNA"/>
</dbReference>
<keyword evidence="6" id="KW-1185">Reference proteome</keyword>
<evidence type="ECO:0000259" key="4">
    <source>
        <dbReference type="PROSITE" id="PS50213"/>
    </source>
</evidence>
<dbReference type="InterPro" id="IPR036378">
    <property type="entry name" value="FAS1_dom_sf"/>
</dbReference>
<evidence type="ECO:0000256" key="2">
    <source>
        <dbReference type="SAM" id="Phobius"/>
    </source>
</evidence>
<feature type="signal peptide" evidence="3">
    <location>
        <begin position="1"/>
        <end position="20"/>
    </location>
</feature>
<keyword evidence="2" id="KW-0472">Membrane</keyword>
<dbReference type="Proteomes" id="UP000510647">
    <property type="component" value="Chromosome 5"/>
</dbReference>
<feature type="domain" description="FAS1" evidence="4">
    <location>
        <begin position="30"/>
        <end position="157"/>
    </location>
</feature>
<keyword evidence="2" id="KW-0812">Transmembrane</keyword>
<dbReference type="PROSITE" id="PS50213">
    <property type="entry name" value="FAS1"/>
    <property type="match status" value="2"/>
</dbReference>
<feature type="chain" id="PRO_5028892038" description="FAS1 domain-containing protein" evidence="3">
    <location>
        <begin position="21"/>
        <end position="846"/>
    </location>
</feature>
<evidence type="ECO:0000256" key="1">
    <source>
        <dbReference type="SAM" id="MobiDB-lite"/>
    </source>
</evidence>
<dbReference type="OrthoDB" id="286301at2759"/>
<reference evidence="5 6" key="1">
    <citation type="submission" date="2020-06" db="EMBL/GenBank/DDBJ databases">
        <title>The yeast mating-type switching endonuclease HO is a domesticated member of an unorthodox homing genetic element family.</title>
        <authorList>
            <person name="Coughlan A.Y."/>
            <person name="Lombardi L."/>
            <person name="Braun-Galleani S."/>
            <person name="Martos A.R."/>
            <person name="Galeote V."/>
            <person name="Bigey F."/>
            <person name="Dequin S."/>
            <person name="Byrne K.P."/>
            <person name="Wolfe K.H."/>
        </authorList>
    </citation>
    <scope>NUCLEOTIDE SEQUENCE [LARGE SCALE GENOMIC DNA]</scope>
    <source>
        <strain evidence="5 6">CBS2947</strain>
    </source>
</reference>
<keyword evidence="2" id="KW-1133">Transmembrane helix</keyword>
<dbReference type="AlphaFoldDB" id="A0A7H9HWC4"/>
<dbReference type="SUPFAM" id="SSF82153">
    <property type="entry name" value="FAS1 domain"/>
    <property type="match status" value="4"/>
</dbReference>
<name>A0A7H9HWC4_9SACH</name>
<evidence type="ECO:0000313" key="6">
    <source>
        <dbReference type="Proteomes" id="UP000510647"/>
    </source>
</evidence>
<gene>
    <name evidence="5" type="ORF">HG537_0E04220</name>
</gene>
<protein>
    <recommendedName>
        <fullName evidence="4">FAS1 domain-containing protein</fullName>
    </recommendedName>
</protein>
<dbReference type="PANTHER" id="PTHR10900">
    <property type="entry name" value="PERIOSTIN-RELATED"/>
    <property type="match status" value="1"/>
</dbReference>
<organism evidence="5 6">
    <name type="scientific">Torulaspora globosa</name>
    <dbReference type="NCBI Taxonomy" id="48254"/>
    <lineage>
        <taxon>Eukaryota</taxon>
        <taxon>Fungi</taxon>
        <taxon>Dikarya</taxon>
        <taxon>Ascomycota</taxon>
        <taxon>Saccharomycotina</taxon>
        <taxon>Saccharomycetes</taxon>
        <taxon>Saccharomycetales</taxon>
        <taxon>Saccharomycetaceae</taxon>
        <taxon>Torulaspora</taxon>
    </lineage>
</organism>
<evidence type="ECO:0000256" key="3">
    <source>
        <dbReference type="SAM" id="SignalP"/>
    </source>
</evidence>